<dbReference type="GO" id="GO:0006325">
    <property type="term" value="P:chromatin organization"/>
    <property type="evidence" value="ECO:0007669"/>
    <property type="project" value="UniProtKB-ARBA"/>
</dbReference>
<dbReference type="PANTHER" id="PTHR46261:SF35">
    <property type="entry name" value="HIGH MOBILITY GROUP B PROTEIN 4-RELATED"/>
    <property type="match status" value="1"/>
</dbReference>
<feature type="compositionally biased region" description="Basic and acidic residues" evidence="6">
    <location>
        <begin position="114"/>
        <end position="125"/>
    </location>
</feature>
<name>A0A5S9XYY4_ARATH</name>
<gene>
    <name evidence="8" type="ORF">C24_LOCUS20294</name>
</gene>
<dbReference type="AlphaFoldDB" id="A0A5S9XYY4"/>
<evidence type="ECO:0000256" key="5">
    <source>
        <dbReference type="PROSITE-ProRule" id="PRU00267"/>
    </source>
</evidence>
<sequence length="125" mass="14202">MKDNQTEVESRSTDDRLKVRGNKVGKKTKDPNRPKKPPSPFFVFLDDFRKEFNLANPDNKSVGNVGRAAGKKWKTMTEEERAPFVAKSQSKKTEYAVTMQQYNMELANGNKTTGNDEKQEKAADD</sequence>
<dbReference type="GO" id="GO:0005634">
    <property type="term" value="C:nucleus"/>
    <property type="evidence" value="ECO:0007669"/>
    <property type="project" value="UniProtKB-SubCell"/>
</dbReference>
<dbReference type="InterPro" id="IPR009071">
    <property type="entry name" value="HMG_box_dom"/>
</dbReference>
<evidence type="ECO:0000313" key="8">
    <source>
        <dbReference type="EMBL" id="CAA0397594.1"/>
    </source>
</evidence>
<dbReference type="OrthoDB" id="1919336at2759"/>
<evidence type="ECO:0000313" key="9">
    <source>
        <dbReference type="Proteomes" id="UP000434276"/>
    </source>
</evidence>
<dbReference type="PANTHER" id="PTHR46261">
    <property type="entry name" value="HIGH MOBILITY GROUP B PROTEIN 4-RELATED"/>
    <property type="match status" value="1"/>
</dbReference>
<organism evidence="8 9">
    <name type="scientific">Arabidopsis thaliana</name>
    <name type="common">Mouse-ear cress</name>
    <dbReference type="NCBI Taxonomy" id="3702"/>
    <lineage>
        <taxon>Eukaryota</taxon>
        <taxon>Viridiplantae</taxon>
        <taxon>Streptophyta</taxon>
        <taxon>Embryophyta</taxon>
        <taxon>Tracheophyta</taxon>
        <taxon>Spermatophyta</taxon>
        <taxon>Magnoliopsida</taxon>
        <taxon>eudicotyledons</taxon>
        <taxon>Gunneridae</taxon>
        <taxon>Pentapetalae</taxon>
        <taxon>rosids</taxon>
        <taxon>malvids</taxon>
        <taxon>Brassicales</taxon>
        <taxon>Brassicaceae</taxon>
        <taxon>Camelineae</taxon>
        <taxon>Arabidopsis</taxon>
    </lineage>
</organism>
<feature type="DNA-binding region" description="HMG box" evidence="5">
    <location>
        <begin position="34"/>
        <end position="103"/>
    </location>
</feature>
<proteinExistence type="inferred from homology"/>
<dbReference type="SUPFAM" id="SSF47095">
    <property type="entry name" value="HMG-box"/>
    <property type="match status" value="1"/>
</dbReference>
<accession>A0A5S9XYY4</accession>
<dbReference type="GO" id="GO:0003682">
    <property type="term" value="F:chromatin binding"/>
    <property type="evidence" value="ECO:0007669"/>
    <property type="project" value="UniProtKB-ARBA"/>
</dbReference>
<dbReference type="Proteomes" id="UP000434276">
    <property type="component" value="Unassembled WGS sequence"/>
</dbReference>
<evidence type="ECO:0000256" key="4">
    <source>
        <dbReference type="ARBA" id="ARBA00023242"/>
    </source>
</evidence>
<evidence type="ECO:0000256" key="1">
    <source>
        <dbReference type="ARBA" id="ARBA00004123"/>
    </source>
</evidence>
<dbReference type="GO" id="GO:0003677">
    <property type="term" value="F:DNA binding"/>
    <property type="evidence" value="ECO:0007669"/>
    <property type="project" value="UniProtKB-UniRule"/>
</dbReference>
<dbReference type="SMART" id="SM00398">
    <property type="entry name" value="HMG"/>
    <property type="match status" value="1"/>
</dbReference>
<evidence type="ECO:0000259" key="7">
    <source>
        <dbReference type="PROSITE" id="PS50118"/>
    </source>
</evidence>
<keyword evidence="3 5" id="KW-0238">DNA-binding</keyword>
<feature type="domain" description="HMG box" evidence="7">
    <location>
        <begin position="34"/>
        <end position="103"/>
    </location>
</feature>
<evidence type="ECO:0000256" key="6">
    <source>
        <dbReference type="SAM" id="MobiDB-lite"/>
    </source>
</evidence>
<dbReference type="GO" id="GO:0030527">
    <property type="term" value="F:structural constituent of chromatin"/>
    <property type="evidence" value="ECO:0007669"/>
    <property type="project" value="UniProtKB-ARBA"/>
</dbReference>
<feature type="region of interest" description="Disordered" evidence="6">
    <location>
        <begin position="106"/>
        <end position="125"/>
    </location>
</feature>
<dbReference type="GO" id="GO:0000785">
    <property type="term" value="C:chromatin"/>
    <property type="evidence" value="ECO:0007669"/>
    <property type="project" value="UniProtKB-ARBA"/>
</dbReference>
<evidence type="ECO:0000256" key="2">
    <source>
        <dbReference type="ARBA" id="ARBA00008774"/>
    </source>
</evidence>
<dbReference type="InterPro" id="IPR036910">
    <property type="entry name" value="HMG_box_dom_sf"/>
</dbReference>
<dbReference type="ExpressionAtlas" id="A0A5S9XYY4">
    <property type="expression patterns" value="baseline and differential"/>
</dbReference>
<evidence type="ECO:0000256" key="3">
    <source>
        <dbReference type="ARBA" id="ARBA00023125"/>
    </source>
</evidence>
<dbReference type="Gene3D" id="1.10.30.10">
    <property type="entry name" value="High mobility group box domain"/>
    <property type="match status" value="1"/>
</dbReference>
<keyword evidence="4 5" id="KW-0539">Nucleus</keyword>
<dbReference type="CDD" id="cd22005">
    <property type="entry name" value="HMG-box_AtHMGB1-like"/>
    <property type="match status" value="1"/>
</dbReference>
<comment type="subcellular location">
    <subcellularLocation>
        <location evidence="1">Nucleus</location>
    </subcellularLocation>
</comment>
<dbReference type="Pfam" id="PF00505">
    <property type="entry name" value="HMG_box"/>
    <property type="match status" value="1"/>
</dbReference>
<dbReference type="InterPro" id="IPR031061">
    <property type="entry name" value="HMGB_plant"/>
</dbReference>
<feature type="region of interest" description="Disordered" evidence="6">
    <location>
        <begin position="1"/>
        <end position="40"/>
    </location>
</feature>
<feature type="compositionally biased region" description="Basic and acidic residues" evidence="6">
    <location>
        <begin position="1"/>
        <end position="18"/>
    </location>
</feature>
<reference evidence="8 9" key="1">
    <citation type="submission" date="2019-12" db="EMBL/GenBank/DDBJ databases">
        <authorList>
            <person name="Jiao W.-B."/>
            <person name="Schneeberger K."/>
        </authorList>
    </citation>
    <scope>NUCLEOTIDE SEQUENCE [LARGE SCALE GENOMIC DNA]</scope>
    <source>
        <strain evidence="9">cv. C24</strain>
    </source>
</reference>
<comment type="similarity">
    <text evidence="2">Belongs to the HMGB family.</text>
</comment>
<dbReference type="EMBL" id="CACSHJ010000095">
    <property type="protein sequence ID" value="CAA0397594.1"/>
    <property type="molecule type" value="Genomic_DNA"/>
</dbReference>
<dbReference type="PROSITE" id="PS50118">
    <property type="entry name" value="HMG_BOX_2"/>
    <property type="match status" value="1"/>
</dbReference>
<protein>
    <recommendedName>
        <fullName evidence="7">HMG box domain-containing protein</fullName>
    </recommendedName>
</protein>